<organism evidence="10 11">
    <name type="scientific">Ruminiclostridium sufflavum DSM 19573</name>
    <dbReference type="NCBI Taxonomy" id="1121337"/>
    <lineage>
        <taxon>Bacteria</taxon>
        <taxon>Bacillati</taxon>
        <taxon>Bacillota</taxon>
        <taxon>Clostridia</taxon>
        <taxon>Eubacteriales</taxon>
        <taxon>Oscillospiraceae</taxon>
        <taxon>Ruminiclostridium</taxon>
    </lineage>
</organism>
<evidence type="ECO:0000256" key="1">
    <source>
        <dbReference type="ARBA" id="ARBA00004370"/>
    </source>
</evidence>
<dbReference type="GO" id="GO:0005886">
    <property type="term" value="C:plasma membrane"/>
    <property type="evidence" value="ECO:0007669"/>
    <property type="project" value="TreeGrafter"/>
</dbReference>
<accession>A0A318YB54</accession>
<evidence type="ECO:0000256" key="5">
    <source>
        <dbReference type="ARBA" id="ARBA00022989"/>
    </source>
</evidence>
<dbReference type="InterPro" id="IPR034746">
    <property type="entry name" value="POTRA"/>
</dbReference>
<dbReference type="InterPro" id="IPR050487">
    <property type="entry name" value="FtsQ_DivIB"/>
</dbReference>
<keyword evidence="5 8" id="KW-1133">Transmembrane helix</keyword>
<keyword evidence="11" id="KW-1185">Reference proteome</keyword>
<evidence type="ECO:0000313" key="11">
    <source>
        <dbReference type="Proteomes" id="UP000248132"/>
    </source>
</evidence>
<dbReference type="PANTHER" id="PTHR37820">
    <property type="entry name" value="CELL DIVISION PROTEIN DIVIB"/>
    <property type="match status" value="1"/>
</dbReference>
<evidence type="ECO:0000256" key="6">
    <source>
        <dbReference type="ARBA" id="ARBA00023136"/>
    </source>
</evidence>
<dbReference type="OrthoDB" id="1739107at2"/>
<evidence type="ECO:0000259" key="9">
    <source>
        <dbReference type="PROSITE" id="PS51779"/>
    </source>
</evidence>
<dbReference type="PROSITE" id="PS51779">
    <property type="entry name" value="POTRA"/>
    <property type="match status" value="1"/>
</dbReference>
<dbReference type="EMBL" id="QKMR01000002">
    <property type="protein sequence ID" value="PYG89801.1"/>
    <property type="molecule type" value="Genomic_DNA"/>
</dbReference>
<keyword evidence="7" id="KW-0131">Cell cycle</keyword>
<feature type="transmembrane region" description="Helical" evidence="8">
    <location>
        <begin position="29"/>
        <end position="50"/>
    </location>
</feature>
<evidence type="ECO:0000256" key="4">
    <source>
        <dbReference type="ARBA" id="ARBA00022692"/>
    </source>
</evidence>
<comment type="caution">
    <text evidence="10">The sequence shown here is derived from an EMBL/GenBank/DDBJ whole genome shotgun (WGS) entry which is preliminary data.</text>
</comment>
<dbReference type="GO" id="GO:0051301">
    <property type="term" value="P:cell division"/>
    <property type="evidence" value="ECO:0007669"/>
    <property type="project" value="UniProtKB-KW"/>
</dbReference>
<protein>
    <submittedName>
        <fullName evidence="10">Cell division protein FtsQ</fullName>
    </submittedName>
</protein>
<evidence type="ECO:0000256" key="8">
    <source>
        <dbReference type="SAM" id="Phobius"/>
    </source>
</evidence>
<dbReference type="AlphaFoldDB" id="A0A318YB54"/>
<evidence type="ECO:0000313" key="10">
    <source>
        <dbReference type="EMBL" id="PYG89801.1"/>
    </source>
</evidence>
<keyword evidence="2" id="KW-1003">Cell membrane</keyword>
<dbReference type="Proteomes" id="UP000248132">
    <property type="component" value="Unassembled WGS sequence"/>
</dbReference>
<evidence type="ECO:0000256" key="2">
    <source>
        <dbReference type="ARBA" id="ARBA00022475"/>
    </source>
</evidence>
<keyword evidence="4 8" id="KW-0812">Transmembrane</keyword>
<keyword evidence="3 10" id="KW-0132">Cell division</keyword>
<sequence>MTKTSKKTVYRKTKDGKKRRAVVRRIRKLISLIVLIVVAVIFARSSFFIVDEIKVSGSAKYSPKDIIAGTGLVTGQNIFKMLGEKPRNLFSFRFIDREQSVYQSMPYVKSVSVRPSLPKAIKIRIQERTPFAILEAQGTSMLIDSEGYALEAVKNSELKKKYFKIIGTSVDSFNLGQAVKFKGESPLSILTDFCDKLLKSDKNSKLKLYEKITSVKVTDINCITARFEDRINVEFGDYENLDYNINFFRKLYTDNITKQQKGTFFFKAGSDAYFEPED</sequence>
<dbReference type="RefSeq" id="WP_110460484.1">
    <property type="nucleotide sequence ID" value="NZ_QKMR01000002.1"/>
</dbReference>
<dbReference type="InterPro" id="IPR013685">
    <property type="entry name" value="POTRA_FtsQ_type"/>
</dbReference>
<reference evidence="10 11" key="1">
    <citation type="submission" date="2018-06" db="EMBL/GenBank/DDBJ databases">
        <title>Genomic Encyclopedia of Type Strains, Phase I: the one thousand microbial genomes (KMG-I) project.</title>
        <authorList>
            <person name="Kyrpides N."/>
        </authorList>
    </citation>
    <scope>NUCLEOTIDE SEQUENCE [LARGE SCALE GENOMIC DNA]</scope>
    <source>
        <strain evidence="10 11">DSM 19573</strain>
    </source>
</reference>
<evidence type="ECO:0000256" key="3">
    <source>
        <dbReference type="ARBA" id="ARBA00022618"/>
    </source>
</evidence>
<dbReference type="Pfam" id="PF08478">
    <property type="entry name" value="POTRA_1"/>
    <property type="match status" value="1"/>
</dbReference>
<gene>
    <name evidence="10" type="ORF">LY28_00398</name>
</gene>
<proteinExistence type="predicted"/>
<feature type="domain" description="POTRA" evidence="9">
    <location>
        <begin position="48"/>
        <end position="128"/>
    </location>
</feature>
<evidence type="ECO:0000256" key="7">
    <source>
        <dbReference type="ARBA" id="ARBA00023306"/>
    </source>
</evidence>
<comment type="subcellular location">
    <subcellularLocation>
        <location evidence="1">Membrane</location>
    </subcellularLocation>
</comment>
<dbReference type="Gene3D" id="3.10.20.310">
    <property type="entry name" value="membrane protein fhac"/>
    <property type="match status" value="1"/>
</dbReference>
<keyword evidence="6 8" id="KW-0472">Membrane</keyword>
<dbReference type="PANTHER" id="PTHR37820:SF1">
    <property type="entry name" value="CELL DIVISION PROTEIN FTSQ"/>
    <property type="match status" value="1"/>
</dbReference>
<name>A0A318YB54_9FIRM</name>